<dbReference type="AlphaFoldDB" id="A0A919NE78"/>
<feature type="region of interest" description="Disordered" evidence="1">
    <location>
        <begin position="212"/>
        <end position="242"/>
    </location>
</feature>
<feature type="region of interest" description="Disordered" evidence="1">
    <location>
        <begin position="429"/>
        <end position="451"/>
    </location>
</feature>
<keyword evidence="3" id="KW-1185">Reference proteome</keyword>
<reference evidence="2" key="1">
    <citation type="submission" date="2021-01" db="EMBL/GenBank/DDBJ databases">
        <title>Whole genome shotgun sequence of Actinoplanes siamensis NBRC 109076.</title>
        <authorList>
            <person name="Komaki H."/>
            <person name="Tamura T."/>
        </authorList>
    </citation>
    <scope>NUCLEOTIDE SEQUENCE</scope>
    <source>
        <strain evidence="2">NBRC 109076</strain>
    </source>
</reference>
<dbReference type="Proteomes" id="UP000629619">
    <property type="component" value="Unassembled WGS sequence"/>
</dbReference>
<organism evidence="2 3">
    <name type="scientific">Actinoplanes siamensis</name>
    <dbReference type="NCBI Taxonomy" id="1223317"/>
    <lineage>
        <taxon>Bacteria</taxon>
        <taxon>Bacillati</taxon>
        <taxon>Actinomycetota</taxon>
        <taxon>Actinomycetes</taxon>
        <taxon>Micromonosporales</taxon>
        <taxon>Micromonosporaceae</taxon>
        <taxon>Actinoplanes</taxon>
    </lineage>
</organism>
<sequence length="451" mass="49316">MLMRSSVDGDPRLLAWRRVREFAVPPSMIDTATARRLAGDWAGACAAARVDPDLDPFAVVRVHGRELAGTLRDDLRHLAPDLLRWHLPRVEDGRLRPGLTVSLVRYAPRLHLVARTAPAWADADQRISLALWAGGGDGLHPHPRPHRRFRFDLHHHLWDVRHATELRERAGVESWPGDTAEAAHRWAAEADILRRAQGRAGEPVLVRINARDHRELPGDGGPARDRRAGSAGERGNNRGLPRGSLVLPDAATWVPPDLELLRAGLIEPGRLHPLVAAALAPGPARAMEKGVLNKGVVDKGAITKGAAERGDGAGNGLRLVECRGRQHRIGLVDGVLAALDHNAGELRREEILTGFGGTPLPCLRVIGEATRAPETLTDIRARLDHGDLPGALRAVEALLGPYASLRDGPLRDELARAEQRHRIYELYRSGRAGHGPTKDVPLPRRRTKVTR</sequence>
<name>A0A919NE78_9ACTN</name>
<evidence type="ECO:0000256" key="1">
    <source>
        <dbReference type="SAM" id="MobiDB-lite"/>
    </source>
</evidence>
<feature type="compositionally biased region" description="Basic and acidic residues" evidence="1">
    <location>
        <begin position="212"/>
        <end position="228"/>
    </location>
</feature>
<evidence type="ECO:0000313" key="3">
    <source>
        <dbReference type="Proteomes" id="UP000629619"/>
    </source>
</evidence>
<proteinExistence type="predicted"/>
<gene>
    <name evidence="2" type="ORF">Asi03nite_65080</name>
</gene>
<comment type="caution">
    <text evidence="2">The sequence shown here is derived from an EMBL/GenBank/DDBJ whole genome shotgun (WGS) entry which is preliminary data.</text>
</comment>
<dbReference type="EMBL" id="BOMW01000071">
    <property type="protein sequence ID" value="GIF08970.1"/>
    <property type="molecule type" value="Genomic_DNA"/>
</dbReference>
<accession>A0A919NE78</accession>
<protein>
    <submittedName>
        <fullName evidence="2">Uncharacterized protein</fullName>
    </submittedName>
</protein>
<evidence type="ECO:0000313" key="2">
    <source>
        <dbReference type="EMBL" id="GIF08970.1"/>
    </source>
</evidence>